<dbReference type="KEGG" id="pin:Ping_3406"/>
<accession>A1T025</accession>
<keyword evidence="1" id="KW-0732">Signal</keyword>
<dbReference type="RefSeq" id="WP_011771642.1">
    <property type="nucleotide sequence ID" value="NC_008709.1"/>
</dbReference>
<reference evidence="2 3" key="1">
    <citation type="submission" date="2007-01" db="EMBL/GenBank/DDBJ databases">
        <title>Complete sequence of Psychromonas ingrahamii 37.</title>
        <authorList>
            <consortium name="US DOE Joint Genome Institute"/>
            <person name="Copeland A."/>
            <person name="Lucas S."/>
            <person name="Lapidus A."/>
            <person name="Barry K."/>
            <person name="Detter J.C."/>
            <person name="Glavina del Rio T."/>
            <person name="Hammon N."/>
            <person name="Israni S."/>
            <person name="Dalin E."/>
            <person name="Tice H."/>
            <person name="Pitluck S."/>
            <person name="Thompson L.S."/>
            <person name="Brettin T."/>
            <person name="Bruce D."/>
            <person name="Han C."/>
            <person name="Tapia R."/>
            <person name="Schmutz J."/>
            <person name="Larimer F."/>
            <person name="Land M."/>
            <person name="Hauser L."/>
            <person name="Kyrpides N."/>
            <person name="Ivanova N."/>
            <person name="Staley J."/>
            <person name="Richardson P."/>
        </authorList>
    </citation>
    <scope>NUCLEOTIDE SEQUENCE [LARGE SCALE GENOMIC DNA]</scope>
    <source>
        <strain evidence="2 3">37</strain>
    </source>
</reference>
<dbReference type="HOGENOM" id="CLU_157339_0_0_6"/>
<dbReference type="Proteomes" id="UP000000639">
    <property type="component" value="Chromosome"/>
</dbReference>
<evidence type="ECO:0000313" key="2">
    <source>
        <dbReference type="EMBL" id="ABM05090.1"/>
    </source>
</evidence>
<evidence type="ECO:0000313" key="3">
    <source>
        <dbReference type="Proteomes" id="UP000000639"/>
    </source>
</evidence>
<organism evidence="2 3">
    <name type="scientific">Psychromonas ingrahamii (strain DSM 17664 / CCUG 51855 / 37)</name>
    <dbReference type="NCBI Taxonomy" id="357804"/>
    <lineage>
        <taxon>Bacteria</taxon>
        <taxon>Pseudomonadati</taxon>
        <taxon>Pseudomonadota</taxon>
        <taxon>Gammaproteobacteria</taxon>
        <taxon>Alteromonadales</taxon>
        <taxon>Psychromonadaceae</taxon>
        <taxon>Psychromonas</taxon>
    </lineage>
</organism>
<feature type="chain" id="PRO_5002637884" description="Outer membrane protein beta-barrel domain-containing protein" evidence="1">
    <location>
        <begin position="24"/>
        <end position="139"/>
    </location>
</feature>
<protein>
    <recommendedName>
        <fullName evidence="4">Outer membrane protein beta-barrel domain-containing protein</fullName>
    </recommendedName>
</protein>
<dbReference type="EMBL" id="CP000510">
    <property type="protein sequence ID" value="ABM05090.1"/>
    <property type="molecule type" value="Genomic_DNA"/>
</dbReference>
<dbReference type="AlphaFoldDB" id="A1T025"/>
<name>A1T025_PSYIN</name>
<evidence type="ECO:0008006" key="4">
    <source>
        <dbReference type="Google" id="ProtNLM"/>
    </source>
</evidence>
<gene>
    <name evidence="2" type="ordered locus">Ping_3406</name>
</gene>
<feature type="signal peptide" evidence="1">
    <location>
        <begin position="1"/>
        <end position="23"/>
    </location>
</feature>
<keyword evidence="3" id="KW-1185">Reference proteome</keyword>
<evidence type="ECO:0000256" key="1">
    <source>
        <dbReference type="SAM" id="SignalP"/>
    </source>
</evidence>
<dbReference type="eggNOG" id="ENOG5031N6M">
    <property type="taxonomic scope" value="Bacteria"/>
</dbReference>
<sequence length="139" mass="15110">MKRLIMIFICTVGLLTAAMSVNAANAAKVGFGFDQGFGVAGQFNNLNGFVGNDGISGDYLLKQGTFANDLSFNYYMGGGAFYKWHHDDIFGLRAPLGLTLPFAPQFDVFAQISPNVGYKENKEELRFALSAAIGVRYAF</sequence>
<proteinExistence type="predicted"/>